<name>A0A3A3FHB7_9BURK</name>
<comment type="caution">
    <text evidence="1">The sequence shown here is derived from an EMBL/GenBank/DDBJ whole genome shotgun (WGS) entry which is preliminary data.</text>
</comment>
<dbReference type="AlphaFoldDB" id="A0A3A3FHB7"/>
<dbReference type="InterPro" id="IPR002514">
    <property type="entry name" value="Transposase_8"/>
</dbReference>
<dbReference type="Proteomes" id="UP000265955">
    <property type="component" value="Unassembled WGS sequence"/>
</dbReference>
<keyword evidence="2" id="KW-1185">Reference proteome</keyword>
<dbReference type="SUPFAM" id="SSF46689">
    <property type="entry name" value="Homeodomain-like"/>
    <property type="match status" value="1"/>
</dbReference>
<evidence type="ECO:0000313" key="2">
    <source>
        <dbReference type="Proteomes" id="UP000265955"/>
    </source>
</evidence>
<dbReference type="Pfam" id="PF01527">
    <property type="entry name" value="HTH_Tnp_1"/>
    <property type="match status" value="1"/>
</dbReference>
<dbReference type="InterPro" id="IPR009057">
    <property type="entry name" value="Homeodomain-like_sf"/>
</dbReference>
<proteinExistence type="predicted"/>
<dbReference type="GO" id="GO:0003677">
    <property type="term" value="F:DNA binding"/>
    <property type="evidence" value="ECO:0007669"/>
    <property type="project" value="InterPro"/>
</dbReference>
<gene>
    <name evidence="1" type="ORF">D3871_28615</name>
</gene>
<evidence type="ECO:0008006" key="3">
    <source>
        <dbReference type="Google" id="ProtNLM"/>
    </source>
</evidence>
<organism evidence="1 2">
    <name type="scientific">Noviherbaspirillum saxi</name>
    <dbReference type="NCBI Taxonomy" id="2320863"/>
    <lineage>
        <taxon>Bacteria</taxon>
        <taxon>Pseudomonadati</taxon>
        <taxon>Pseudomonadota</taxon>
        <taxon>Betaproteobacteria</taxon>
        <taxon>Burkholderiales</taxon>
        <taxon>Oxalobacteraceae</taxon>
        <taxon>Noviherbaspirillum</taxon>
    </lineage>
</organism>
<evidence type="ECO:0000313" key="1">
    <source>
        <dbReference type="EMBL" id="RJF92560.1"/>
    </source>
</evidence>
<sequence>MNRMPKARYTKEVREEAVKLAEAVVASEASRRLSIPLKTLTNWLRISKAGKLEEIDRNQKLQTELETELQRVKRELAGDISL</sequence>
<accession>A0A3A3FHB7</accession>
<dbReference type="OrthoDB" id="5365969at2"/>
<reference evidence="2" key="1">
    <citation type="submission" date="2018-09" db="EMBL/GenBank/DDBJ databases">
        <authorList>
            <person name="Zhu H."/>
        </authorList>
    </citation>
    <scope>NUCLEOTIDE SEQUENCE [LARGE SCALE GENOMIC DNA]</scope>
    <source>
        <strain evidence="2">K1R23-30</strain>
    </source>
</reference>
<dbReference type="EMBL" id="QYUO01000003">
    <property type="protein sequence ID" value="RJF92560.1"/>
    <property type="molecule type" value="Genomic_DNA"/>
</dbReference>
<protein>
    <recommendedName>
        <fullName evidence="3">Transposase</fullName>
    </recommendedName>
</protein>
<dbReference type="GO" id="GO:0004803">
    <property type="term" value="F:transposase activity"/>
    <property type="evidence" value="ECO:0007669"/>
    <property type="project" value="InterPro"/>
</dbReference>
<dbReference type="GO" id="GO:0006313">
    <property type="term" value="P:DNA transposition"/>
    <property type="evidence" value="ECO:0007669"/>
    <property type="project" value="InterPro"/>
</dbReference>